<reference evidence="1" key="2">
    <citation type="journal article" date="2015" name="Fish Shellfish Immunol.">
        <title>Early steps in the European eel (Anguilla anguilla)-Vibrio vulnificus interaction in the gills: Role of the RtxA13 toxin.</title>
        <authorList>
            <person name="Callol A."/>
            <person name="Pajuelo D."/>
            <person name="Ebbesson L."/>
            <person name="Teles M."/>
            <person name="MacKenzie S."/>
            <person name="Amaro C."/>
        </authorList>
    </citation>
    <scope>NUCLEOTIDE SEQUENCE</scope>
</reference>
<dbReference type="AlphaFoldDB" id="A0A0E9QAC9"/>
<reference evidence="1" key="1">
    <citation type="submission" date="2014-11" db="EMBL/GenBank/DDBJ databases">
        <authorList>
            <person name="Amaro Gonzalez C."/>
        </authorList>
    </citation>
    <scope>NUCLEOTIDE SEQUENCE</scope>
</reference>
<dbReference type="EMBL" id="GBXM01095090">
    <property type="protein sequence ID" value="JAH13487.1"/>
    <property type="molecule type" value="Transcribed_RNA"/>
</dbReference>
<sequence>MSPLSPAPLQCCSGRLTSFTGKINLAAGCRECAVHHLWPVFQDGARLDGVHTICRSGMAYRQTDGQTHRCGHMTSALLLVVVARVAVA</sequence>
<evidence type="ECO:0000313" key="1">
    <source>
        <dbReference type="EMBL" id="JAH13487.1"/>
    </source>
</evidence>
<organism evidence="1">
    <name type="scientific">Anguilla anguilla</name>
    <name type="common">European freshwater eel</name>
    <name type="synonym">Muraena anguilla</name>
    <dbReference type="NCBI Taxonomy" id="7936"/>
    <lineage>
        <taxon>Eukaryota</taxon>
        <taxon>Metazoa</taxon>
        <taxon>Chordata</taxon>
        <taxon>Craniata</taxon>
        <taxon>Vertebrata</taxon>
        <taxon>Euteleostomi</taxon>
        <taxon>Actinopterygii</taxon>
        <taxon>Neopterygii</taxon>
        <taxon>Teleostei</taxon>
        <taxon>Anguilliformes</taxon>
        <taxon>Anguillidae</taxon>
        <taxon>Anguilla</taxon>
    </lineage>
</organism>
<protein>
    <submittedName>
        <fullName evidence="1">Uncharacterized protein</fullName>
    </submittedName>
</protein>
<accession>A0A0E9QAC9</accession>
<name>A0A0E9QAC9_ANGAN</name>
<proteinExistence type="predicted"/>